<dbReference type="GO" id="GO:0097242">
    <property type="term" value="P:amyloid-beta clearance"/>
    <property type="evidence" value="ECO:0007669"/>
    <property type="project" value="TreeGrafter"/>
</dbReference>
<comment type="catalytic activity">
    <reaction evidence="1">
        <text>Preferential cleavage of polypeptides between hydrophobic residues, particularly with Phe or Tyr at P1'.</text>
        <dbReference type="EC" id="3.4.24.11"/>
    </reaction>
</comment>
<comment type="caution">
    <text evidence="33">The sequence shown here is derived from an EMBL/GenBank/DDBJ whole genome shotgun (WGS) entry which is preliminary data.</text>
</comment>
<dbReference type="InterPro" id="IPR008753">
    <property type="entry name" value="Peptidase_M13_N"/>
</dbReference>
<evidence type="ECO:0000256" key="15">
    <source>
        <dbReference type="ARBA" id="ARBA00022968"/>
    </source>
</evidence>
<dbReference type="GO" id="GO:0046872">
    <property type="term" value="F:metal ion binding"/>
    <property type="evidence" value="ECO:0007669"/>
    <property type="project" value="UniProtKB-KW"/>
</dbReference>
<evidence type="ECO:0000313" key="33">
    <source>
        <dbReference type="EMBL" id="KAJ1088143.1"/>
    </source>
</evidence>
<proteinExistence type="inferred from homology"/>
<evidence type="ECO:0000256" key="25">
    <source>
        <dbReference type="ARBA" id="ARBA00032584"/>
    </source>
</evidence>
<evidence type="ECO:0000256" key="6">
    <source>
        <dbReference type="ARBA" id="ARBA00022077"/>
    </source>
</evidence>
<evidence type="ECO:0000256" key="30">
    <source>
        <dbReference type="SAM" id="SignalP"/>
    </source>
</evidence>
<keyword evidence="16" id="KW-1133">Transmembrane helix</keyword>
<dbReference type="Pfam" id="PF05649">
    <property type="entry name" value="Peptidase_M13_N"/>
    <property type="match status" value="1"/>
</dbReference>
<evidence type="ECO:0000256" key="28">
    <source>
        <dbReference type="ARBA" id="ARBA00049273"/>
    </source>
</evidence>
<evidence type="ECO:0000256" key="7">
    <source>
        <dbReference type="ARBA" id="ARBA00022475"/>
    </source>
</evidence>
<dbReference type="GO" id="GO:0005886">
    <property type="term" value="C:plasma membrane"/>
    <property type="evidence" value="ECO:0007669"/>
    <property type="project" value="UniProtKB-SubCell"/>
</dbReference>
<evidence type="ECO:0000256" key="5">
    <source>
        <dbReference type="ARBA" id="ARBA00012521"/>
    </source>
</evidence>
<evidence type="ECO:0000256" key="14">
    <source>
        <dbReference type="ARBA" id="ARBA00022833"/>
    </source>
</evidence>
<comment type="catalytic activity">
    <reaction evidence="26">
        <text>neurotensin + H2O = neurotensin(1-10) + L-tyrosyl-L-isoleucyl-L-leucine</text>
        <dbReference type="Rhea" id="RHEA:71479"/>
        <dbReference type="ChEBI" id="CHEBI:15377"/>
        <dbReference type="ChEBI" id="CHEBI:147362"/>
        <dbReference type="ChEBI" id="CHEBI:190705"/>
        <dbReference type="ChEBI" id="CHEBI:190707"/>
    </reaction>
    <physiologicalReaction direction="left-to-right" evidence="26">
        <dbReference type="Rhea" id="RHEA:71480"/>
    </physiologicalReaction>
</comment>
<evidence type="ECO:0000256" key="8">
    <source>
        <dbReference type="ARBA" id="ARBA00022553"/>
    </source>
</evidence>
<comment type="similarity">
    <text evidence="4">Belongs to the peptidase M13 family.</text>
</comment>
<evidence type="ECO:0000256" key="23">
    <source>
        <dbReference type="ARBA" id="ARBA00031362"/>
    </source>
</evidence>
<keyword evidence="30" id="KW-0732">Signal</keyword>
<evidence type="ECO:0000256" key="21">
    <source>
        <dbReference type="ARBA" id="ARBA00023288"/>
    </source>
</evidence>
<dbReference type="Pfam" id="PF01431">
    <property type="entry name" value="Peptidase_M13"/>
    <property type="match status" value="1"/>
</dbReference>
<dbReference type="InterPro" id="IPR000718">
    <property type="entry name" value="Peptidase_M13"/>
</dbReference>
<evidence type="ECO:0000256" key="26">
    <source>
        <dbReference type="ARBA" id="ARBA00047638"/>
    </source>
</evidence>
<evidence type="ECO:0000256" key="1">
    <source>
        <dbReference type="ARBA" id="ARBA00000716"/>
    </source>
</evidence>
<comment type="catalytic activity">
    <reaction evidence="29">
        <text>substance P + H2O = substance P(1-9) + L-Leu-L-Met-NH2</text>
        <dbReference type="Rhea" id="RHEA:71459"/>
        <dbReference type="ChEBI" id="CHEBI:15377"/>
        <dbReference type="ChEBI" id="CHEBI:190692"/>
        <dbReference type="ChEBI" id="CHEBI:190693"/>
        <dbReference type="ChEBI" id="CHEBI:190700"/>
    </reaction>
    <physiologicalReaction direction="left-to-right" evidence="29">
        <dbReference type="Rhea" id="RHEA:71460"/>
    </physiologicalReaction>
</comment>
<dbReference type="Proteomes" id="UP001066276">
    <property type="component" value="Chromosome 11"/>
</dbReference>
<keyword evidence="15" id="KW-0735">Signal-anchor</keyword>
<evidence type="ECO:0000259" key="32">
    <source>
        <dbReference type="Pfam" id="PF05649"/>
    </source>
</evidence>
<dbReference type="PROSITE" id="PS51885">
    <property type="entry name" value="NEPRILYSIN"/>
    <property type="match status" value="1"/>
</dbReference>
<evidence type="ECO:0000256" key="29">
    <source>
        <dbReference type="ARBA" id="ARBA00049470"/>
    </source>
</evidence>
<dbReference type="EC" id="3.4.24.11" evidence="5"/>
<evidence type="ECO:0000256" key="2">
    <source>
        <dbReference type="ARBA" id="ARBA00001947"/>
    </source>
</evidence>
<dbReference type="InterPro" id="IPR042089">
    <property type="entry name" value="Peptidase_M13_dom_2"/>
</dbReference>
<evidence type="ECO:0000256" key="20">
    <source>
        <dbReference type="ARBA" id="ARBA00023180"/>
    </source>
</evidence>
<evidence type="ECO:0000256" key="3">
    <source>
        <dbReference type="ARBA" id="ARBA00004401"/>
    </source>
</evidence>
<keyword evidence="10" id="KW-0812">Transmembrane</keyword>
<gene>
    <name evidence="33" type="ORF">NDU88_001302</name>
</gene>
<dbReference type="PANTHER" id="PTHR11733:SF114">
    <property type="entry name" value="NEPRILYSIN"/>
    <property type="match status" value="1"/>
</dbReference>
<keyword evidence="17" id="KW-0482">Metalloprotease</keyword>
<keyword evidence="19" id="KW-1015">Disulfide bond</keyword>
<feature type="domain" description="Peptidase M13 N-terminal" evidence="32">
    <location>
        <begin position="43"/>
        <end position="447"/>
    </location>
</feature>
<evidence type="ECO:0000256" key="10">
    <source>
        <dbReference type="ARBA" id="ARBA00022692"/>
    </source>
</evidence>
<sequence>MLTIVAVTMIALFATHDDGVCKTADCVRSASRILENMDSSAEPCNDFYQYACGGWLKKNIIPETSSRYSSFDILRNELEVVLKDILETPSNQDIAAIQKAKTLYQSCLNESQIDSRGGEPLIKTLPAVYDWPVATDNWDSVYGANWRAETAIALFKLHYGKHTILSFFVGTDDKDSNRYIIHIDQPSLGLPSRDYYECTGAYEEACIAYMDFMISVAKLIRQERNLSSSDSMIRNEMEKVMALEKEIANATVKAEDRNDPMLMYNKMTLATIQGNFSLTFNGQQFNWLNFTNEIMSTVTIPIQMTEDMIVYAPDYLTKLQNILIKYSARDIQNYIAWRGIMDYVSSLSQGYKDSRNAFRKALYGTTSETAVWRRCANYVNDNLDDAVGRLYVQEAFAGQSKDVVQDLISQIREVFITTLEELTWMDAETKLKAEQKATAIKERIGFPNDITNDTKLNNEYKDLNYKAEEYFENILQNTAFGQKKQLKKLREKVNKEEWITGAAVVNAFYSPSNNQIVFPAGILQPPFFGASQPKSLNYGGIGMVIGHEITHGFDDNGRNFNENGDLVDWWTPESAKQFKDLSQCMVYQYGNYSWDLAGGQHLSGVSTLGENIADNGGIRQAYKAYQNFVRKNGNERLLPGVDLDHKQLFFLNFAQIWCGTYRPQYAVNSIKTDVHSPGKFRVLGSLQNFPEFADAFSCPSNTYMNPSKRCRVW</sequence>
<evidence type="ECO:0000256" key="16">
    <source>
        <dbReference type="ARBA" id="ARBA00022989"/>
    </source>
</evidence>
<dbReference type="Gene3D" id="1.10.1380.10">
    <property type="entry name" value="Neutral endopeptidase , domain2"/>
    <property type="match status" value="1"/>
</dbReference>
<dbReference type="GO" id="GO:0016485">
    <property type="term" value="P:protein processing"/>
    <property type="evidence" value="ECO:0007669"/>
    <property type="project" value="TreeGrafter"/>
</dbReference>
<dbReference type="SUPFAM" id="SSF55486">
    <property type="entry name" value="Metalloproteases ('zincins'), catalytic domain"/>
    <property type="match status" value="1"/>
</dbReference>
<evidence type="ECO:0000256" key="11">
    <source>
        <dbReference type="ARBA" id="ARBA00022707"/>
    </source>
</evidence>
<protein>
    <recommendedName>
        <fullName evidence="6">Neprilysin</fullName>
        <ecNumber evidence="5">3.4.24.11</ecNumber>
    </recommendedName>
    <alternativeName>
        <fullName evidence="25">Atriopeptidase</fullName>
    </alternativeName>
    <alternativeName>
        <fullName evidence="23">Enkephalinase</fullName>
    </alternativeName>
    <alternativeName>
        <fullName evidence="22">Neutral endopeptidase 24.11</fullName>
    </alternativeName>
    <alternativeName>
        <fullName evidence="24">Skin fibroblast elastase</fullName>
    </alternativeName>
</protein>
<keyword evidence="21" id="KW-0449">Lipoprotein</keyword>
<keyword evidence="34" id="KW-1185">Reference proteome</keyword>
<name>A0AAV7LFI0_PLEWA</name>
<dbReference type="EMBL" id="JANPWB010000015">
    <property type="protein sequence ID" value="KAJ1088143.1"/>
    <property type="molecule type" value="Genomic_DNA"/>
</dbReference>
<comment type="catalytic activity">
    <reaction evidence="27">
        <text>substance P + H2O = substance P(1-7) + L-Phe-Gly-L-Leu-L-Met-NH2</text>
        <dbReference type="Rhea" id="RHEA:71467"/>
        <dbReference type="ChEBI" id="CHEBI:15377"/>
        <dbReference type="ChEBI" id="CHEBI:190692"/>
        <dbReference type="ChEBI" id="CHEBI:190695"/>
        <dbReference type="ChEBI" id="CHEBI:190698"/>
    </reaction>
    <physiologicalReaction direction="left-to-right" evidence="27">
        <dbReference type="Rhea" id="RHEA:71468"/>
    </physiologicalReaction>
</comment>
<evidence type="ECO:0000256" key="4">
    <source>
        <dbReference type="ARBA" id="ARBA00007357"/>
    </source>
</evidence>
<evidence type="ECO:0000259" key="31">
    <source>
        <dbReference type="Pfam" id="PF01431"/>
    </source>
</evidence>
<keyword evidence="9" id="KW-0645">Protease</keyword>
<feature type="chain" id="PRO_5043406497" description="Neprilysin" evidence="30">
    <location>
        <begin position="20"/>
        <end position="713"/>
    </location>
</feature>
<keyword evidence="13" id="KW-0378">Hydrolase</keyword>
<keyword evidence="20" id="KW-0325">Glycoprotein</keyword>
<dbReference type="InterPro" id="IPR018497">
    <property type="entry name" value="Peptidase_M13_C"/>
</dbReference>
<dbReference type="AlphaFoldDB" id="A0AAV7LFI0"/>
<keyword evidence="18" id="KW-0472">Membrane</keyword>
<accession>A0AAV7LFI0</accession>
<dbReference type="PRINTS" id="PR00786">
    <property type="entry name" value="NEPRILYSIN"/>
</dbReference>
<evidence type="ECO:0000256" key="27">
    <source>
        <dbReference type="ARBA" id="ARBA00048093"/>
    </source>
</evidence>
<evidence type="ECO:0000313" key="34">
    <source>
        <dbReference type="Proteomes" id="UP001066276"/>
    </source>
</evidence>
<evidence type="ECO:0000256" key="24">
    <source>
        <dbReference type="ARBA" id="ARBA00031486"/>
    </source>
</evidence>
<keyword evidence="11" id="KW-0519">Myristate</keyword>
<dbReference type="PANTHER" id="PTHR11733">
    <property type="entry name" value="ZINC METALLOPROTEASE FAMILY M13 NEPRILYSIN-RELATED"/>
    <property type="match status" value="1"/>
</dbReference>
<keyword evidence="7" id="KW-1003">Cell membrane</keyword>
<dbReference type="CDD" id="cd08662">
    <property type="entry name" value="M13"/>
    <property type="match status" value="1"/>
</dbReference>
<evidence type="ECO:0000256" key="19">
    <source>
        <dbReference type="ARBA" id="ARBA00023157"/>
    </source>
</evidence>
<evidence type="ECO:0000256" key="12">
    <source>
        <dbReference type="ARBA" id="ARBA00022723"/>
    </source>
</evidence>
<feature type="signal peptide" evidence="30">
    <location>
        <begin position="1"/>
        <end position="19"/>
    </location>
</feature>
<feature type="domain" description="Peptidase M13 C-terminal" evidence="31">
    <location>
        <begin position="506"/>
        <end position="712"/>
    </location>
</feature>
<evidence type="ECO:0000256" key="18">
    <source>
        <dbReference type="ARBA" id="ARBA00023136"/>
    </source>
</evidence>
<evidence type="ECO:0000256" key="9">
    <source>
        <dbReference type="ARBA" id="ARBA00022670"/>
    </source>
</evidence>
<keyword evidence="8" id="KW-0597">Phosphoprotein</keyword>
<evidence type="ECO:0000256" key="17">
    <source>
        <dbReference type="ARBA" id="ARBA00023049"/>
    </source>
</evidence>
<dbReference type="Gene3D" id="3.40.390.10">
    <property type="entry name" value="Collagenase (Catalytic Domain)"/>
    <property type="match status" value="1"/>
</dbReference>
<evidence type="ECO:0000256" key="22">
    <source>
        <dbReference type="ARBA" id="ARBA00031127"/>
    </source>
</evidence>
<comment type="catalytic activity">
    <reaction evidence="28">
        <text>neurotensin + H2O = neurotensin(1-11) + L-isoleucyl-L-leucine</text>
        <dbReference type="Rhea" id="RHEA:71475"/>
        <dbReference type="ChEBI" id="CHEBI:15377"/>
        <dbReference type="ChEBI" id="CHEBI:147362"/>
        <dbReference type="ChEBI" id="CHEBI:190704"/>
        <dbReference type="ChEBI" id="CHEBI:190706"/>
    </reaction>
    <physiologicalReaction direction="left-to-right" evidence="28">
        <dbReference type="Rhea" id="RHEA:71476"/>
    </physiologicalReaction>
</comment>
<reference evidence="33" key="1">
    <citation type="journal article" date="2022" name="bioRxiv">
        <title>Sequencing and chromosome-scale assembly of the giantPleurodeles waltlgenome.</title>
        <authorList>
            <person name="Brown T."/>
            <person name="Elewa A."/>
            <person name="Iarovenko S."/>
            <person name="Subramanian E."/>
            <person name="Araus A.J."/>
            <person name="Petzold A."/>
            <person name="Susuki M."/>
            <person name="Suzuki K.-i.T."/>
            <person name="Hayashi T."/>
            <person name="Toyoda A."/>
            <person name="Oliveira C."/>
            <person name="Osipova E."/>
            <person name="Leigh N.D."/>
            <person name="Simon A."/>
            <person name="Yun M.H."/>
        </authorList>
    </citation>
    <scope>NUCLEOTIDE SEQUENCE</scope>
    <source>
        <strain evidence="33">20211129_DDA</strain>
        <tissue evidence="33">Liver</tissue>
    </source>
</reference>
<comment type="cofactor">
    <cofactor evidence="2">
        <name>Zn(2+)</name>
        <dbReference type="ChEBI" id="CHEBI:29105"/>
    </cofactor>
</comment>
<keyword evidence="12" id="KW-0479">Metal-binding</keyword>
<organism evidence="33 34">
    <name type="scientific">Pleurodeles waltl</name>
    <name type="common">Iberian ribbed newt</name>
    <dbReference type="NCBI Taxonomy" id="8319"/>
    <lineage>
        <taxon>Eukaryota</taxon>
        <taxon>Metazoa</taxon>
        <taxon>Chordata</taxon>
        <taxon>Craniata</taxon>
        <taxon>Vertebrata</taxon>
        <taxon>Euteleostomi</taxon>
        <taxon>Amphibia</taxon>
        <taxon>Batrachia</taxon>
        <taxon>Caudata</taxon>
        <taxon>Salamandroidea</taxon>
        <taxon>Salamandridae</taxon>
        <taxon>Pleurodelinae</taxon>
        <taxon>Pleurodeles</taxon>
    </lineage>
</organism>
<evidence type="ECO:0000256" key="13">
    <source>
        <dbReference type="ARBA" id="ARBA00022801"/>
    </source>
</evidence>
<keyword evidence="14" id="KW-0862">Zinc</keyword>
<comment type="subcellular location">
    <subcellularLocation>
        <location evidence="3">Cell membrane</location>
        <topology evidence="3">Single-pass type II membrane protein</topology>
    </subcellularLocation>
</comment>
<dbReference type="InterPro" id="IPR024079">
    <property type="entry name" value="MetalloPept_cat_dom_sf"/>
</dbReference>
<dbReference type="GO" id="GO:0004222">
    <property type="term" value="F:metalloendopeptidase activity"/>
    <property type="evidence" value="ECO:0007669"/>
    <property type="project" value="UniProtKB-EC"/>
</dbReference>